<gene>
    <name evidence="1" type="ORF">CERZMDRAFT_90473</name>
</gene>
<proteinExistence type="predicted"/>
<dbReference type="Proteomes" id="UP000799539">
    <property type="component" value="Unassembled WGS sequence"/>
</dbReference>
<evidence type="ECO:0000313" key="1">
    <source>
        <dbReference type="EMBL" id="KAF2213514.1"/>
    </source>
</evidence>
<name>A0A6A6FJR0_9PEZI</name>
<accession>A0A6A6FJR0</accession>
<evidence type="ECO:0000313" key="2">
    <source>
        <dbReference type="Proteomes" id="UP000799539"/>
    </source>
</evidence>
<dbReference type="AlphaFoldDB" id="A0A6A6FJR0"/>
<dbReference type="EMBL" id="ML992670">
    <property type="protein sequence ID" value="KAF2213514.1"/>
    <property type="molecule type" value="Genomic_DNA"/>
</dbReference>
<protein>
    <submittedName>
        <fullName evidence="1">Uncharacterized protein</fullName>
    </submittedName>
</protein>
<sequence length="130" mass="14530">MMAGLVAARSSTSSDPAIHVGDVLVDVWDDVRMLPIKLIPVPEPAAGHVSAELLPYNPHRHNQLQLLARQRDMRRFRSQCSRTSEIGTFYGQLFELGLHGRLDVQEAWRIVQEMERGVVDSLSTGVTAVR</sequence>
<reference evidence="1" key="1">
    <citation type="journal article" date="2020" name="Stud. Mycol.">
        <title>101 Dothideomycetes genomes: a test case for predicting lifestyles and emergence of pathogens.</title>
        <authorList>
            <person name="Haridas S."/>
            <person name="Albert R."/>
            <person name="Binder M."/>
            <person name="Bloem J."/>
            <person name="Labutti K."/>
            <person name="Salamov A."/>
            <person name="Andreopoulos B."/>
            <person name="Baker S."/>
            <person name="Barry K."/>
            <person name="Bills G."/>
            <person name="Bluhm B."/>
            <person name="Cannon C."/>
            <person name="Castanera R."/>
            <person name="Culley D."/>
            <person name="Daum C."/>
            <person name="Ezra D."/>
            <person name="Gonzalez J."/>
            <person name="Henrissat B."/>
            <person name="Kuo A."/>
            <person name="Liang C."/>
            <person name="Lipzen A."/>
            <person name="Lutzoni F."/>
            <person name="Magnuson J."/>
            <person name="Mondo S."/>
            <person name="Nolan M."/>
            <person name="Ohm R."/>
            <person name="Pangilinan J."/>
            <person name="Park H.-J."/>
            <person name="Ramirez L."/>
            <person name="Alfaro M."/>
            <person name="Sun H."/>
            <person name="Tritt A."/>
            <person name="Yoshinaga Y."/>
            <person name="Zwiers L.-H."/>
            <person name="Turgeon B."/>
            <person name="Goodwin S."/>
            <person name="Spatafora J."/>
            <person name="Crous P."/>
            <person name="Grigoriev I."/>
        </authorList>
    </citation>
    <scope>NUCLEOTIDE SEQUENCE</scope>
    <source>
        <strain evidence="1">SCOH1-5</strain>
    </source>
</reference>
<keyword evidence="2" id="KW-1185">Reference proteome</keyword>
<organism evidence="1 2">
    <name type="scientific">Cercospora zeae-maydis SCOH1-5</name>
    <dbReference type="NCBI Taxonomy" id="717836"/>
    <lineage>
        <taxon>Eukaryota</taxon>
        <taxon>Fungi</taxon>
        <taxon>Dikarya</taxon>
        <taxon>Ascomycota</taxon>
        <taxon>Pezizomycotina</taxon>
        <taxon>Dothideomycetes</taxon>
        <taxon>Dothideomycetidae</taxon>
        <taxon>Mycosphaerellales</taxon>
        <taxon>Mycosphaerellaceae</taxon>
        <taxon>Cercospora</taxon>
    </lineage>
</organism>